<keyword evidence="1" id="KW-0472">Membrane</keyword>
<reference evidence="3" key="1">
    <citation type="journal article" date="2009" name="BMC Bioinformatics">
        <title>The Mycoplasma conjunctivae genome sequencing, annotation and analysis.</title>
        <authorList>
            <person name="Calderon-Copete S.P."/>
            <person name="Wigger G."/>
            <person name="Wunderlin C."/>
            <person name="Schmidheini T."/>
            <person name="Frey J."/>
            <person name="Quail M.A."/>
            <person name="Falquet L."/>
        </authorList>
    </citation>
    <scope>NUCLEOTIDE SEQUENCE [LARGE SCALE GENOMIC DNA]</scope>
    <source>
        <strain evidence="3">ATCC 25834 / NCTC 10147 / HRC/581</strain>
    </source>
</reference>
<evidence type="ECO:0000256" key="1">
    <source>
        <dbReference type="SAM" id="Phobius"/>
    </source>
</evidence>
<evidence type="ECO:0008006" key="4">
    <source>
        <dbReference type="Google" id="ProtNLM"/>
    </source>
</evidence>
<evidence type="ECO:0000313" key="3">
    <source>
        <dbReference type="Proteomes" id="UP000001491"/>
    </source>
</evidence>
<proteinExistence type="predicted"/>
<keyword evidence="1" id="KW-1133">Transmembrane helix</keyword>
<feature type="transmembrane region" description="Helical" evidence="1">
    <location>
        <begin position="12"/>
        <end position="38"/>
    </location>
</feature>
<gene>
    <name evidence="2" type="ordered locus">MCJ_000520</name>
</gene>
<organism evidence="2 3">
    <name type="scientific">Mesomycoplasma conjunctivae (strain ATCC 25834 / NCTC 10147 / HRC/581)</name>
    <name type="common">Mycoplasma conjunctivae</name>
    <dbReference type="NCBI Taxonomy" id="572263"/>
    <lineage>
        <taxon>Bacteria</taxon>
        <taxon>Bacillati</taxon>
        <taxon>Mycoplasmatota</taxon>
        <taxon>Mycoplasmoidales</taxon>
        <taxon>Metamycoplasmataceae</taxon>
        <taxon>Mesomycoplasma</taxon>
    </lineage>
</organism>
<keyword evidence="3" id="KW-1185">Reference proteome</keyword>
<protein>
    <recommendedName>
        <fullName evidence="4">Transmembrane protein</fullName>
    </recommendedName>
</protein>
<dbReference type="Proteomes" id="UP000001491">
    <property type="component" value="Chromosome"/>
</dbReference>
<dbReference type="EMBL" id="FM864216">
    <property type="protein sequence ID" value="CAT04729.1"/>
    <property type="molecule type" value="Genomic_DNA"/>
</dbReference>
<accession>C5J5K6</accession>
<name>C5J5K6_MESCH</name>
<keyword evidence="1" id="KW-0812">Transmembrane</keyword>
<dbReference type="AlphaFoldDB" id="C5J5K6"/>
<evidence type="ECO:0000313" key="2">
    <source>
        <dbReference type="EMBL" id="CAT04729.1"/>
    </source>
</evidence>
<dbReference type="KEGG" id="mco:MCJ_000520"/>
<sequence>MKKPVTKLSLFIITILSSVIASTIFIAIIATIIYFLVFKRIGSFEDIKKNIQIVTESLKDFDITKIKGAFEKISQIDINKLQSSLDNLTPAKIQEIQDILSKILKIVEEQKSTIASIKV</sequence>
<dbReference type="HOGENOM" id="CLU_2058772_0_0_14"/>